<sequence>MKNFHELLLTRHSIRKYTDEPINADDVKTILEAGLMAPTSKRSTAWNFIVVEDKEVLRQLSECRDAGATPIAGSALTIVVTVDMTRSEAWVEDGAIAATLMQLQAHDLGLGSCWIQLRNRFVGSEATEDYVRELLSIPEEMGILCAISIGHKNEERKPFDENKMMWEKVHIAQW</sequence>
<keyword evidence="3" id="KW-0285">Flavoprotein</keyword>
<accession>A0A9D1VS97</accession>
<dbReference type="SUPFAM" id="SSF55469">
    <property type="entry name" value="FMN-dependent nitroreductase-like"/>
    <property type="match status" value="1"/>
</dbReference>
<dbReference type="GO" id="GO:0016491">
    <property type="term" value="F:oxidoreductase activity"/>
    <property type="evidence" value="ECO:0007669"/>
    <property type="project" value="UniProtKB-KW"/>
</dbReference>
<keyword evidence="5" id="KW-0560">Oxidoreductase</keyword>
<evidence type="ECO:0000256" key="1">
    <source>
        <dbReference type="ARBA" id="ARBA00001917"/>
    </source>
</evidence>
<evidence type="ECO:0000256" key="3">
    <source>
        <dbReference type="ARBA" id="ARBA00022630"/>
    </source>
</evidence>
<dbReference type="PANTHER" id="PTHR43673:SF2">
    <property type="entry name" value="NITROREDUCTASE"/>
    <property type="match status" value="1"/>
</dbReference>
<evidence type="ECO:0000256" key="4">
    <source>
        <dbReference type="ARBA" id="ARBA00022643"/>
    </source>
</evidence>
<dbReference type="PANTHER" id="PTHR43673">
    <property type="entry name" value="NAD(P)H NITROREDUCTASE YDGI-RELATED"/>
    <property type="match status" value="1"/>
</dbReference>
<dbReference type="EMBL" id="DXFB01000191">
    <property type="protein sequence ID" value="HIX46011.1"/>
    <property type="molecule type" value="Genomic_DNA"/>
</dbReference>
<feature type="domain" description="Nitroreductase" evidence="6">
    <location>
        <begin position="9"/>
        <end position="62"/>
    </location>
</feature>
<evidence type="ECO:0000313" key="8">
    <source>
        <dbReference type="Proteomes" id="UP000824246"/>
    </source>
</evidence>
<dbReference type="InterPro" id="IPR000415">
    <property type="entry name" value="Nitroreductase-like"/>
</dbReference>
<comment type="caution">
    <text evidence="7">The sequence shown here is derived from an EMBL/GenBank/DDBJ whole genome shotgun (WGS) entry which is preliminary data.</text>
</comment>
<dbReference type="AlphaFoldDB" id="A0A9D1VS97"/>
<evidence type="ECO:0000256" key="5">
    <source>
        <dbReference type="ARBA" id="ARBA00023002"/>
    </source>
</evidence>
<evidence type="ECO:0000256" key="2">
    <source>
        <dbReference type="ARBA" id="ARBA00007118"/>
    </source>
</evidence>
<dbReference type="InterPro" id="IPR029479">
    <property type="entry name" value="Nitroreductase"/>
</dbReference>
<proteinExistence type="inferred from homology"/>
<dbReference type="CDD" id="cd02151">
    <property type="entry name" value="nitroreductase"/>
    <property type="match status" value="1"/>
</dbReference>
<evidence type="ECO:0000313" key="7">
    <source>
        <dbReference type="EMBL" id="HIX46011.1"/>
    </source>
</evidence>
<comment type="similarity">
    <text evidence="2">Belongs to the nitroreductase family.</text>
</comment>
<organism evidence="7 8">
    <name type="scientific">Candidatus Barnesiella excrementipullorum</name>
    <dbReference type="NCBI Taxonomy" id="2838479"/>
    <lineage>
        <taxon>Bacteria</taxon>
        <taxon>Pseudomonadati</taxon>
        <taxon>Bacteroidota</taxon>
        <taxon>Bacteroidia</taxon>
        <taxon>Bacteroidales</taxon>
        <taxon>Barnesiellaceae</taxon>
        <taxon>Barnesiella</taxon>
    </lineage>
</organism>
<dbReference type="Pfam" id="PF00881">
    <property type="entry name" value="Nitroreductase"/>
    <property type="match status" value="2"/>
</dbReference>
<dbReference type="Proteomes" id="UP000824246">
    <property type="component" value="Unassembled WGS sequence"/>
</dbReference>
<comment type="cofactor">
    <cofactor evidence="1">
        <name>FMN</name>
        <dbReference type="ChEBI" id="CHEBI:58210"/>
    </cofactor>
</comment>
<gene>
    <name evidence="7" type="ORF">H9982_07295</name>
</gene>
<feature type="domain" description="Nitroreductase" evidence="6">
    <location>
        <begin position="93"/>
        <end position="151"/>
    </location>
</feature>
<keyword evidence="4" id="KW-0288">FMN</keyword>
<name>A0A9D1VS97_9BACT</name>
<dbReference type="Gene3D" id="3.40.109.10">
    <property type="entry name" value="NADH Oxidase"/>
    <property type="match status" value="1"/>
</dbReference>
<reference evidence="7" key="1">
    <citation type="journal article" date="2021" name="PeerJ">
        <title>Extensive microbial diversity within the chicken gut microbiome revealed by metagenomics and culture.</title>
        <authorList>
            <person name="Gilroy R."/>
            <person name="Ravi A."/>
            <person name="Getino M."/>
            <person name="Pursley I."/>
            <person name="Horton D.L."/>
            <person name="Alikhan N.F."/>
            <person name="Baker D."/>
            <person name="Gharbi K."/>
            <person name="Hall N."/>
            <person name="Watson M."/>
            <person name="Adriaenssens E.M."/>
            <person name="Foster-Nyarko E."/>
            <person name="Jarju S."/>
            <person name="Secka A."/>
            <person name="Antonio M."/>
            <person name="Oren A."/>
            <person name="Chaudhuri R.R."/>
            <person name="La Ragione R."/>
            <person name="Hildebrand F."/>
            <person name="Pallen M.J."/>
        </authorList>
    </citation>
    <scope>NUCLEOTIDE SEQUENCE</scope>
    <source>
        <strain evidence="7">ChiHjej12B11-16260</strain>
    </source>
</reference>
<reference evidence="7" key="2">
    <citation type="submission" date="2021-04" db="EMBL/GenBank/DDBJ databases">
        <authorList>
            <person name="Gilroy R."/>
        </authorList>
    </citation>
    <scope>NUCLEOTIDE SEQUENCE</scope>
    <source>
        <strain evidence="7">ChiHjej12B11-16260</strain>
    </source>
</reference>
<evidence type="ECO:0000259" key="6">
    <source>
        <dbReference type="Pfam" id="PF00881"/>
    </source>
</evidence>
<protein>
    <submittedName>
        <fullName evidence="7">Nitroreductase family protein</fullName>
    </submittedName>
</protein>